<evidence type="ECO:0000256" key="3">
    <source>
        <dbReference type="ARBA" id="ARBA00012438"/>
    </source>
</evidence>
<dbReference type="Pfam" id="PF00512">
    <property type="entry name" value="HisKA"/>
    <property type="match status" value="1"/>
</dbReference>
<dbReference type="SUPFAM" id="SSF47384">
    <property type="entry name" value="Homodimeric domain of signal transducing histidine kinase"/>
    <property type="match status" value="1"/>
</dbReference>
<evidence type="ECO:0000256" key="7">
    <source>
        <dbReference type="ARBA" id="ARBA00022777"/>
    </source>
</evidence>
<dbReference type="InterPro" id="IPR003661">
    <property type="entry name" value="HisK_dim/P_dom"/>
</dbReference>
<dbReference type="SUPFAM" id="SSF55874">
    <property type="entry name" value="ATPase domain of HSP90 chaperone/DNA topoisomerase II/histidine kinase"/>
    <property type="match status" value="1"/>
</dbReference>
<dbReference type="GO" id="GO:0000155">
    <property type="term" value="F:phosphorelay sensor kinase activity"/>
    <property type="evidence" value="ECO:0007669"/>
    <property type="project" value="InterPro"/>
</dbReference>
<reference evidence="16" key="1">
    <citation type="journal article" date="2017" name="Int J Environ Stud">
        <title>Does the Miocene-Pliocene relict legume Oxytropis triphylla form nitrogen-fixing nodules with a combination of bacterial strains?</title>
        <authorList>
            <person name="Safronova V."/>
            <person name="Belimov A."/>
            <person name="Sazanova A."/>
            <person name="Kuznetsova I."/>
            <person name="Popova J."/>
            <person name="Andronov E."/>
            <person name="Verkhozina A."/>
            <person name="Tikhonovich I."/>
        </authorList>
    </citation>
    <scope>NUCLEOTIDE SEQUENCE [LARGE SCALE GENOMIC DNA]</scope>
    <source>
        <strain evidence="16">Tri-38</strain>
    </source>
</reference>
<dbReference type="FunFam" id="3.30.565.10:FF:000006">
    <property type="entry name" value="Sensor histidine kinase WalK"/>
    <property type="match status" value="1"/>
</dbReference>
<keyword evidence="8" id="KW-0067">ATP-binding</keyword>
<evidence type="ECO:0000256" key="4">
    <source>
        <dbReference type="ARBA" id="ARBA00022553"/>
    </source>
</evidence>
<protein>
    <recommendedName>
        <fullName evidence="3">histidine kinase</fullName>
        <ecNumber evidence="3">2.7.13.3</ecNumber>
    </recommendedName>
</protein>
<dbReference type="PROSITE" id="PS50885">
    <property type="entry name" value="HAMP"/>
    <property type="match status" value="1"/>
</dbReference>
<dbReference type="SMART" id="SM00304">
    <property type="entry name" value="HAMP"/>
    <property type="match status" value="1"/>
</dbReference>
<dbReference type="SUPFAM" id="SSF158472">
    <property type="entry name" value="HAMP domain-like"/>
    <property type="match status" value="1"/>
</dbReference>
<dbReference type="InterPro" id="IPR050351">
    <property type="entry name" value="BphY/WalK/GraS-like"/>
</dbReference>
<evidence type="ECO:0000259" key="14">
    <source>
        <dbReference type="PROSITE" id="PS50885"/>
    </source>
</evidence>
<dbReference type="FunFam" id="1.10.287.130:FF:000001">
    <property type="entry name" value="Two-component sensor histidine kinase"/>
    <property type="match status" value="1"/>
</dbReference>
<dbReference type="Gene3D" id="3.30.565.10">
    <property type="entry name" value="Histidine kinase-like ATPase, C-terminal domain"/>
    <property type="match status" value="1"/>
</dbReference>
<evidence type="ECO:0000313" key="15">
    <source>
        <dbReference type="EMBL" id="PIO43410.1"/>
    </source>
</evidence>
<feature type="domain" description="Histidine kinase" evidence="13">
    <location>
        <begin position="308"/>
        <end position="526"/>
    </location>
</feature>
<dbReference type="PANTHER" id="PTHR42878">
    <property type="entry name" value="TWO-COMPONENT HISTIDINE KINASE"/>
    <property type="match status" value="1"/>
</dbReference>
<keyword evidence="16" id="KW-1185">Reference proteome</keyword>
<evidence type="ECO:0000256" key="6">
    <source>
        <dbReference type="ARBA" id="ARBA00022741"/>
    </source>
</evidence>
<evidence type="ECO:0000256" key="5">
    <source>
        <dbReference type="ARBA" id="ARBA00022679"/>
    </source>
</evidence>
<dbReference type="InterPro" id="IPR036890">
    <property type="entry name" value="HATPase_C_sf"/>
</dbReference>
<dbReference type="CDD" id="cd00075">
    <property type="entry name" value="HATPase"/>
    <property type="match status" value="1"/>
</dbReference>
<dbReference type="InterPro" id="IPR003660">
    <property type="entry name" value="HAMP_dom"/>
</dbReference>
<dbReference type="GO" id="GO:0000156">
    <property type="term" value="F:phosphorelay response regulator activity"/>
    <property type="evidence" value="ECO:0007669"/>
    <property type="project" value="TreeGrafter"/>
</dbReference>
<comment type="caution">
    <text evidence="15">The sequence shown here is derived from an EMBL/GenBank/DDBJ whole genome shotgun (WGS) entry which is preliminary data.</text>
</comment>
<evidence type="ECO:0000256" key="11">
    <source>
        <dbReference type="SAM" id="MobiDB-lite"/>
    </source>
</evidence>
<dbReference type="SMART" id="SM00388">
    <property type="entry name" value="HisKA"/>
    <property type="match status" value="1"/>
</dbReference>
<proteinExistence type="predicted"/>
<dbReference type="CDD" id="cd00082">
    <property type="entry name" value="HisKA"/>
    <property type="match status" value="1"/>
</dbReference>
<feature type="domain" description="HAMP" evidence="14">
    <location>
        <begin position="216"/>
        <end position="268"/>
    </location>
</feature>
<evidence type="ECO:0000256" key="12">
    <source>
        <dbReference type="SAM" id="Phobius"/>
    </source>
</evidence>
<keyword evidence="10 12" id="KW-0472">Membrane</keyword>
<dbReference type="PROSITE" id="PS50109">
    <property type="entry name" value="HIS_KIN"/>
    <property type="match status" value="1"/>
</dbReference>
<feature type="compositionally biased region" description="Basic and acidic residues" evidence="11">
    <location>
        <begin position="539"/>
        <end position="553"/>
    </location>
</feature>
<dbReference type="SMART" id="SM00387">
    <property type="entry name" value="HATPase_c"/>
    <property type="match status" value="1"/>
</dbReference>
<feature type="region of interest" description="Disordered" evidence="11">
    <location>
        <begin position="530"/>
        <end position="553"/>
    </location>
</feature>
<dbReference type="GO" id="GO:0016020">
    <property type="term" value="C:membrane"/>
    <property type="evidence" value="ECO:0007669"/>
    <property type="project" value="UniProtKB-SubCell"/>
</dbReference>
<dbReference type="Pfam" id="PF00672">
    <property type="entry name" value="HAMP"/>
    <property type="match status" value="1"/>
</dbReference>
<keyword evidence="5" id="KW-0808">Transferase</keyword>
<evidence type="ECO:0000256" key="10">
    <source>
        <dbReference type="ARBA" id="ARBA00023136"/>
    </source>
</evidence>
<comment type="subcellular location">
    <subcellularLocation>
        <location evidence="2">Membrane</location>
    </subcellularLocation>
</comment>
<keyword evidence="4" id="KW-0597">Phosphoprotein</keyword>
<feature type="transmembrane region" description="Helical" evidence="12">
    <location>
        <begin position="7"/>
        <end position="29"/>
    </location>
</feature>
<dbReference type="EC" id="2.7.13.3" evidence="3"/>
<evidence type="ECO:0000259" key="13">
    <source>
        <dbReference type="PROSITE" id="PS50109"/>
    </source>
</evidence>
<dbReference type="GO" id="GO:0005524">
    <property type="term" value="F:ATP binding"/>
    <property type="evidence" value="ECO:0007669"/>
    <property type="project" value="UniProtKB-KW"/>
</dbReference>
<dbReference type="InterPro" id="IPR003594">
    <property type="entry name" value="HATPase_dom"/>
</dbReference>
<dbReference type="Pfam" id="PF02518">
    <property type="entry name" value="HATPase_c"/>
    <property type="match status" value="1"/>
</dbReference>
<dbReference type="GO" id="GO:0007234">
    <property type="term" value="P:osmosensory signaling via phosphorelay pathway"/>
    <property type="evidence" value="ECO:0007669"/>
    <property type="project" value="TreeGrafter"/>
</dbReference>
<evidence type="ECO:0000313" key="16">
    <source>
        <dbReference type="Proteomes" id="UP000232163"/>
    </source>
</evidence>
<evidence type="ECO:0000256" key="8">
    <source>
        <dbReference type="ARBA" id="ARBA00022840"/>
    </source>
</evidence>
<keyword evidence="6" id="KW-0547">Nucleotide-binding</keyword>
<dbReference type="GO" id="GO:0030295">
    <property type="term" value="F:protein kinase activator activity"/>
    <property type="evidence" value="ECO:0007669"/>
    <property type="project" value="TreeGrafter"/>
</dbReference>
<comment type="catalytic activity">
    <reaction evidence="1">
        <text>ATP + protein L-histidine = ADP + protein N-phospho-L-histidine.</text>
        <dbReference type="EC" id="2.7.13.3"/>
    </reaction>
</comment>
<sequence>MGIRFRILLFQLIVIGSILMMAAVVYITIRATTYYMQRVQWANNQLEAVTALTVNANRYSEQIAEFLLIGEPERPDYDSARAELEAGFDELEKLTRGEAEFLVGSSQQEDDGDEIFRVTRMRELYGEITKATSEAIDLRSQGRQEDAIRVFRRDIENRFDAEFENILEAARRDEAEEVARTELQAEALWQRLTWMTAALAFASVVLCFVAAFLLARSLMRPIGLLTQGAEAIGRGELDHRIGYDSRDELGALARSFNAMAANQEDQRQRLLDARTDLERQVTARTAELAAANQRLTDLDRLRVQFLADISHELRTPLTALRGEAEIPLRHGSKPEAIYRDALERIVTQSLEMGRLVDDLVFLSRSETDTIRFEPRRTDLVTVVADAVHEGEILARTKDITVKSNYRTDPVWITADAQRLKQALVIVLDNAIKYSPRNGSVNLTMTVADGRAEIVIRDKGLGIPAEEIPKVFERFYRSRSPKASRQPGSGLGLAIAKWLIEKHQGEIALTSEAGSFTEVVIHIPYTDASAASGVSQGDARSFEKKTPRVKTGTE</sequence>
<keyword evidence="12" id="KW-1133">Transmembrane helix</keyword>
<dbReference type="CDD" id="cd06225">
    <property type="entry name" value="HAMP"/>
    <property type="match status" value="1"/>
</dbReference>
<dbReference type="AlphaFoldDB" id="A0A2N9VV92"/>
<evidence type="ECO:0000256" key="9">
    <source>
        <dbReference type="ARBA" id="ARBA00023012"/>
    </source>
</evidence>
<dbReference type="Gene3D" id="6.10.340.10">
    <property type="match status" value="1"/>
</dbReference>
<keyword evidence="7 15" id="KW-0418">Kinase</keyword>
<evidence type="ECO:0000256" key="1">
    <source>
        <dbReference type="ARBA" id="ARBA00000085"/>
    </source>
</evidence>
<dbReference type="Gene3D" id="1.10.287.130">
    <property type="match status" value="1"/>
</dbReference>
<dbReference type="EMBL" id="MZMT01000040">
    <property type="protein sequence ID" value="PIO43410.1"/>
    <property type="molecule type" value="Genomic_DNA"/>
</dbReference>
<accession>A0A2N9VV92</accession>
<keyword evidence="12" id="KW-0812">Transmembrane</keyword>
<dbReference type="InterPro" id="IPR004358">
    <property type="entry name" value="Sig_transdc_His_kin-like_C"/>
</dbReference>
<dbReference type="OrthoDB" id="9809766at2"/>
<dbReference type="PANTHER" id="PTHR42878:SF7">
    <property type="entry name" value="SENSOR HISTIDINE KINASE GLRK"/>
    <property type="match status" value="1"/>
</dbReference>
<evidence type="ECO:0000256" key="2">
    <source>
        <dbReference type="ARBA" id="ARBA00004370"/>
    </source>
</evidence>
<dbReference type="InterPro" id="IPR036097">
    <property type="entry name" value="HisK_dim/P_sf"/>
</dbReference>
<feature type="transmembrane region" description="Helical" evidence="12">
    <location>
        <begin position="192"/>
        <end position="215"/>
    </location>
</feature>
<dbReference type="KEGG" id="pht:BLM14_19815"/>
<dbReference type="RefSeq" id="WP_100001657.1">
    <property type="nucleotide sequence ID" value="NZ_CP017941.1"/>
</dbReference>
<dbReference type="Proteomes" id="UP000232163">
    <property type="component" value="Unassembled WGS sequence"/>
</dbReference>
<name>A0A2N9VV92_9HYPH</name>
<dbReference type="PRINTS" id="PR00344">
    <property type="entry name" value="BCTRLSENSOR"/>
</dbReference>
<organism evidence="15 16">
    <name type="scientific">Phyllobacterium zundukense</name>
    <dbReference type="NCBI Taxonomy" id="1867719"/>
    <lineage>
        <taxon>Bacteria</taxon>
        <taxon>Pseudomonadati</taxon>
        <taxon>Pseudomonadota</taxon>
        <taxon>Alphaproteobacteria</taxon>
        <taxon>Hyphomicrobiales</taxon>
        <taxon>Phyllobacteriaceae</taxon>
        <taxon>Phyllobacterium</taxon>
    </lineage>
</organism>
<keyword evidence="9" id="KW-0902">Two-component regulatory system</keyword>
<dbReference type="InterPro" id="IPR005467">
    <property type="entry name" value="His_kinase_dom"/>
</dbReference>
<gene>
    <name evidence="15" type="ORF">B5P45_18010</name>
</gene>